<proteinExistence type="inferred from homology"/>
<dbReference type="EMBL" id="VWPK01000013">
    <property type="protein sequence ID" value="KAA5612299.1"/>
    <property type="molecule type" value="Genomic_DNA"/>
</dbReference>
<sequence length="140" mass="15579">MRDIREAQYVGRTSDGRLVQRPMSGHLSVFFNFDMVMSVSHRVTGCAIAVGTIIMVWFLVAAASGEAAYATFSRVARSPIGYLALFGWTFALWYHWCVGIRHLIWDAGKMYDLPSVERSRAVILGASAGLTLLTWFIALT</sequence>
<keyword evidence="6 13" id="KW-0812">Transmembrane</keyword>
<dbReference type="InterPro" id="IPR000701">
    <property type="entry name" value="SuccDH_FuR_B_TM-su"/>
</dbReference>
<dbReference type="NCBIfam" id="TIGR02970">
    <property type="entry name" value="succ_dehyd_cytB"/>
    <property type="match status" value="1"/>
</dbReference>
<keyword evidence="7 12" id="KW-0479">Metal-binding</keyword>
<comment type="function">
    <text evidence="1">Membrane-anchoring subunit of succinate dehydrogenase (SDH).</text>
</comment>
<comment type="cofactor">
    <cofactor evidence="12">
        <name>heme</name>
        <dbReference type="ChEBI" id="CHEBI:30413"/>
    </cofactor>
    <text evidence="12">The heme is bound between the two transmembrane subunits.</text>
</comment>
<dbReference type="OrthoDB" id="9799441at2"/>
<dbReference type="Pfam" id="PF01127">
    <property type="entry name" value="Sdh_cyt"/>
    <property type="match status" value="1"/>
</dbReference>
<dbReference type="GO" id="GO:0009055">
    <property type="term" value="F:electron transfer activity"/>
    <property type="evidence" value="ECO:0007669"/>
    <property type="project" value="InterPro"/>
</dbReference>
<gene>
    <name evidence="14" type="primary">sdhC</name>
    <name evidence="14" type="ORF">F1189_10380</name>
</gene>
<dbReference type="SUPFAM" id="SSF81343">
    <property type="entry name" value="Fumarate reductase respiratory complex transmembrane subunits"/>
    <property type="match status" value="1"/>
</dbReference>
<dbReference type="Proteomes" id="UP000325255">
    <property type="component" value="Unassembled WGS sequence"/>
</dbReference>
<dbReference type="AlphaFoldDB" id="A0A5M6IWF3"/>
<comment type="subunit">
    <text evidence="11">Part of an enzyme complex containing four subunits: a flavoprotein, an iron-sulfur protein, plus two membrane-anchoring proteins, SdhC and SdhD. The complex can form homotrimers.</text>
</comment>
<dbReference type="PIRSF" id="PIRSF000178">
    <property type="entry name" value="SDH_cyt_b560"/>
    <property type="match status" value="1"/>
</dbReference>
<evidence type="ECO:0000256" key="10">
    <source>
        <dbReference type="ARBA" id="ARBA00023136"/>
    </source>
</evidence>
<organism evidence="14 15">
    <name type="scientific">Rhodovastum atsumiense</name>
    <dbReference type="NCBI Taxonomy" id="504468"/>
    <lineage>
        <taxon>Bacteria</taxon>
        <taxon>Pseudomonadati</taxon>
        <taxon>Pseudomonadota</taxon>
        <taxon>Alphaproteobacteria</taxon>
        <taxon>Acetobacterales</taxon>
        <taxon>Acetobacteraceae</taxon>
        <taxon>Rhodovastum</taxon>
    </lineage>
</organism>
<feature type="transmembrane region" description="Helical" evidence="13">
    <location>
        <begin position="80"/>
        <end position="100"/>
    </location>
</feature>
<dbReference type="InterPro" id="IPR014314">
    <property type="entry name" value="Succ_DH_cytb556"/>
</dbReference>
<evidence type="ECO:0000313" key="15">
    <source>
        <dbReference type="Proteomes" id="UP000325255"/>
    </source>
</evidence>
<keyword evidence="9 12" id="KW-0408">Iron</keyword>
<evidence type="ECO:0000256" key="5">
    <source>
        <dbReference type="ARBA" id="ARBA00022617"/>
    </source>
</evidence>
<dbReference type="GO" id="GO:0016020">
    <property type="term" value="C:membrane"/>
    <property type="evidence" value="ECO:0007669"/>
    <property type="project" value="UniProtKB-SubCell"/>
</dbReference>
<evidence type="ECO:0000256" key="4">
    <source>
        <dbReference type="ARBA" id="ARBA00020076"/>
    </source>
</evidence>
<dbReference type="InterPro" id="IPR034804">
    <property type="entry name" value="SQR/QFR_C/D"/>
</dbReference>
<evidence type="ECO:0000256" key="13">
    <source>
        <dbReference type="SAM" id="Phobius"/>
    </source>
</evidence>
<keyword evidence="5 12" id="KW-0349">Heme</keyword>
<keyword evidence="15" id="KW-1185">Reference proteome</keyword>
<protein>
    <recommendedName>
        <fullName evidence="4">Succinate dehydrogenase cytochrome b556 subunit</fullName>
    </recommendedName>
</protein>
<dbReference type="CDD" id="cd03499">
    <property type="entry name" value="SQR_TypeC_SdhC"/>
    <property type="match status" value="1"/>
</dbReference>
<evidence type="ECO:0000313" key="14">
    <source>
        <dbReference type="EMBL" id="KAA5612299.1"/>
    </source>
</evidence>
<dbReference type="InterPro" id="IPR018495">
    <property type="entry name" value="Succ_DH_cyt_bsu_CS"/>
</dbReference>
<name>A0A5M6IWF3_9PROT</name>
<dbReference type="PANTHER" id="PTHR10978:SF5">
    <property type="entry name" value="SUCCINATE DEHYDROGENASE CYTOCHROME B560 SUBUNIT, MITOCHONDRIAL"/>
    <property type="match status" value="1"/>
</dbReference>
<evidence type="ECO:0000256" key="3">
    <source>
        <dbReference type="ARBA" id="ARBA00007244"/>
    </source>
</evidence>
<dbReference type="RefSeq" id="WP_150040671.1">
    <property type="nucleotide sequence ID" value="NZ_OW485601.1"/>
</dbReference>
<evidence type="ECO:0000256" key="2">
    <source>
        <dbReference type="ARBA" id="ARBA00004141"/>
    </source>
</evidence>
<dbReference type="PANTHER" id="PTHR10978">
    <property type="entry name" value="SUCCINATE DEHYDROGENASE CYTOCHROME B560 SUBUNIT"/>
    <property type="match status" value="1"/>
</dbReference>
<evidence type="ECO:0000256" key="6">
    <source>
        <dbReference type="ARBA" id="ARBA00022692"/>
    </source>
</evidence>
<comment type="subcellular location">
    <subcellularLocation>
        <location evidence="2">Membrane</location>
        <topology evidence="2">Multi-pass membrane protein</topology>
    </subcellularLocation>
</comment>
<feature type="transmembrane region" description="Helical" evidence="13">
    <location>
        <begin position="43"/>
        <end position="60"/>
    </location>
</feature>
<comment type="caution">
    <text evidence="14">The sequence shown here is derived from an EMBL/GenBank/DDBJ whole genome shotgun (WGS) entry which is preliminary data.</text>
</comment>
<feature type="binding site" description="axial binding residue" evidence="12">
    <location>
        <position position="95"/>
    </location>
    <ligand>
        <name>heme</name>
        <dbReference type="ChEBI" id="CHEBI:30413"/>
        <note>ligand shared with second transmembrane subunit</note>
    </ligand>
    <ligandPart>
        <name>Fe</name>
        <dbReference type="ChEBI" id="CHEBI:18248"/>
    </ligandPart>
</feature>
<accession>A0A5M6IWF3</accession>
<evidence type="ECO:0000256" key="12">
    <source>
        <dbReference type="PIRSR" id="PIRSR000178-1"/>
    </source>
</evidence>
<evidence type="ECO:0000256" key="9">
    <source>
        <dbReference type="ARBA" id="ARBA00023004"/>
    </source>
</evidence>
<reference evidence="14 15" key="1">
    <citation type="submission" date="2019-09" db="EMBL/GenBank/DDBJ databases">
        <title>Genome sequence of Rhodovastum atsumiense, a diverse member of the Acetobacteraceae family of non-sulfur purple photosynthetic bacteria.</title>
        <authorList>
            <person name="Meyer T."/>
            <person name="Kyndt J."/>
        </authorList>
    </citation>
    <scope>NUCLEOTIDE SEQUENCE [LARGE SCALE GENOMIC DNA]</scope>
    <source>
        <strain evidence="14 15">DSM 21279</strain>
    </source>
</reference>
<dbReference type="PROSITE" id="PS01001">
    <property type="entry name" value="SDH_CYT_2"/>
    <property type="match status" value="1"/>
</dbReference>
<dbReference type="Gene3D" id="1.20.1300.10">
    <property type="entry name" value="Fumarate reductase/succinate dehydrogenase, transmembrane subunit"/>
    <property type="match status" value="1"/>
</dbReference>
<feature type="transmembrane region" description="Helical" evidence="13">
    <location>
        <begin position="121"/>
        <end position="138"/>
    </location>
</feature>
<evidence type="ECO:0000256" key="8">
    <source>
        <dbReference type="ARBA" id="ARBA00022989"/>
    </source>
</evidence>
<keyword evidence="8 13" id="KW-1133">Transmembrane helix</keyword>
<evidence type="ECO:0000256" key="7">
    <source>
        <dbReference type="ARBA" id="ARBA00022723"/>
    </source>
</evidence>
<dbReference type="GO" id="GO:0006099">
    <property type="term" value="P:tricarboxylic acid cycle"/>
    <property type="evidence" value="ECO:0007669"/>
    <property type="project" value="InterPro"/>
</dbReference>
<evidence type="ECO:0000256" key="11">
    <source>
        <dbReference type="ARBA" id="ARBA00025912"/>
    </source>
</evidence>
<dbReference type="GO" id="GO:0046872">
    <property type="term" value="F:metal ion binding"/>
    <property type="evidence" value="ECO:0007669"/>
    <property type="project" value="UniProtKB-KW"/>
</dbReference>
<evidence type="ECO:0000256" key="1">
    <source>
        <dbReference type="ARBA" id="ARBA00004050"/>
    </source>
</evidence>
<keyword evidence="10 13" id="KW-0472">Membrane</keyword>
<comment type="similarity">
    <text evidence="3">Belongs to the cytochrome b560 family.</text>
</comment>